<dbReference type="GO" id="GO:0005509">
    <property type="term" value="F:calcium ion binding"/>
    <property type="evidence" value="ECO:0007669"/>
    <property type="project" value="TreeGrafter"/>
</dbReference>
<protein>
    <recommendedName>
        <fullName evidence="1">Translationally-controlled tumor protein homolog</fullName>
    </recommendedName>
</protein>
<dbReference type="PANTHER" id="PTHR11991">
    <property type="entry name" value="TRANSLATIONALLY CONTROLLED TUMOR PROTEIN-RELATED"/>
    <property type="match status" value="1"/>
</dbReference>
<proteinExistence type="inferred from homology"/>
<dbReference type="GO" id="GO:0005737">
    <property type="term" value="C:cytoplasm"/>
    <property type="evidence" value="ECO:0007669"/>
    <property type="project" value="TreeGrafter"/>
</dbReference>
<dbReference type="STRING" id="1198029.A0A1U7LTV7"/>
<comment type="similarity">
    <text evidence="2">Belongs to the TCTP family.</text>
</comment>
<name>A0A1U7LTV7_NEOID</name>
<organism evidence="4 5">
    <name type="scientific">Neolecta irregularis (strain DAH-3)</name>
    <dbReference type="NCBI Taxonomy" id="1198029"/>
    <lineage>
        <taxon>Eukaryota</taxon>
        <taxon>Fungi</taxon>
        <taxon>Dikarya</taxon>
        <taxon>Ascomycota</taxon>
        <taxon>Taphrinomycotina</taxon>
        <taxon>Neolectales</taxon>
        <taxon>Neolectaceae</taxon>
        <taxon>Neolecta</taxon>
    </lineage>
</organism>
<comment type="caution">
    <text evidence="4">The sequence shown here is derived from an EMBL/GenBank/DDBJ whole genome shotgun (WGS) entry which is preliminary data.</text>
</comment>
<dbReference type="Proteomes" id="UP000186594">
    <property type="component" value="Unassembled WGS sequence"/>
</dbReference>
<sequence length="225" mass="25542">MFKTSALLRETRLRLFDSTSFGHIYLTLPDMLIYKDVISGDEMLSDAKEVDDVVYEVDCSMVVVKEGNVDIGANPSAEDADEALEDNAQTVNNIAHAFRLQATSFDKKSFLTYLKSYMKAVKAYLQKDNPDRVAVFEKNAAAFAKKIVANFKDYEFYTGESMDTDGMIALLNYRVDGFTPYFIFWKDGLKEEKMACLAFQIQLICFSKVALYCKALGTWVDFLSR</sequence>
<evidence type="ECO:0000313" key="5">
    <source>
        <dbReference type="Proteomes" id="UP000186594"/>
    </source>
</evidence>
<dbReference type="InterPro" id="IPR011057">
    <property type="entry name" value="Mss4-like_sf"/>
</dbReference>
<dbReference type="PROSITE" id="PS01003">
    <property type="entry name" value="TCTP_2"/>
    <property type="match status" value="1"/>
</dbReference>
<evidence type="ECO:0000259" key="3">
    <source>
        <dbReference type="PROSITE" id="PS51797"/>
    </source>
</evidence>
<dbReference type="InterPro" id="IPR018105">
    <property type="entry name" value="Translational_control_tumour_p"/>
</dbReference>
<evidence type="ECO:0000256" key="2">
    <source>
        <dbReference type="PROSITE-ProRule" id="PRU01133"/>
    </source>
</evidence>
<dbReference type="FunFam" id="2.170.150.10:FF:000002">
    <property type="entry name" value="Translationally-controlled tumor protein homolog"/>
    <property type="match status" value="1"/>
</dbReference>
<dbReference type="OrthoDB" id="10248936at2759"/>
<accession>A0A1U7LTV7</accession>
<gene>
    <name evidence="4" type="ORF">NEOLI_000186</name>
</gene>
<dbReference type="InterPro" id="IPR034737">
    <property type="entry name" value="TCTP"/>
</dbReference>
<dbReference type="InterPro" id="IPR018103">
    <property type="entry name" value="Translation_control_tumour_CS"/>
</dbReference>
<dbReference type="PANTHER" id="PTHR11991:SF0">
    <property type="entry name" value="TRANSLATIONALLY-CONTROLLED TUMOR PROTEIN"/>
    <property type="match status" value="1"/>
</dbReference>
<dbReference type="EMBL" id="LXFE01000257">
    <property type="protein sequence ID" value="OLL26013.1"/>
    <property type="molecule type" value="Genomic_DNA"/>
</dbReference>
<evidence type="ECO:0000313" key="4">
    <source>
        <dbReference type="EMBL" id="OLL26013.1"/>
    </source>
</evidence>
<dbReference type="PROSITE" id="PS01002">
    <property type="entry name" value="TCTP_1"/>
    <property type="match status" value="1"/>
</dbReference>
<dbReference type="SUPFAM" id="SSF51316">
    <property type="entry name" value="Mss4-like"/>
    <property type="match status" value="1"/>
</dbReference>
<feature type="domain" description="TCTP" evidence="3">
    <location>
        <begin position="31"/>
        <end position="194"/>
    </location>
</feature>
<dbReference type="PROSITE" id="PS51797">
    <property type="entry name" value="TCTP_3"/>
    <property type="match status" value="1"/>
</dbReference>
<dbReference type="Pfam" id="PF00838">
    <property type="entry name" value="TCTP"/>
    <property type="match status" value="1"/>
</dbReference>
<dbReference type="InterPro" id="IPR011323">
    <property type="entry name" value="Mss4/transl-control_tumour"/>
</dbReference>
<keyword evidence="5" id="KW-1185">Reference proteome</keyword>
<reference evidence="4 5" key="1">
    <citation type="submission" date="2016-04" db="EMBL/GenBank/DDBJ databases">
        <title>Evolutionary innovation and constraint leading to complex multicellularity in the Ascomycota.</title>
        <authorList>
            <person name="Cisse O."/>
            <person name="Nguyen A."/>
            <person name="Hewitt D.A."/>
            <person name="Jedd G."/>
            <person name="Stajich J.E."/>
        </authorList>
    </citation>
    <scope>NUCLEOTIDE SEQUENCE [LARGE SCALE GENOMIC DNA]</scope>
    <source>
        <strain evidence="4 5">DAH-3</strain>
    </source>
</reference>
<dbReference type="PRINTS" id="PR01653">
    <property type="entry name" value="TCTPROTEIN"/>
</dbReference>
<dbReference type="AlphaFoldDB" id="A0A1U7LTV7"/>
<evidence type="ECO:0000256" key="1">
    <source>
        <dbReference type="ARBA" id="ARBA00014759"/>
    </source>
</evidence>
<dbReference type="Gene3D" id="2.170.150.10">
    <property type="entry name" value="Metal Binding Protein, Guanine Nucleotide Exchange Factor, Chain A"/>
    <property type="match status" value="1"/>
</dbReference>